<protein>
    <recommendedName>
        <fullName evidence="2">Protein kinase domain-containing protein</fullName>
    </recommendedName>
</protein>
<evidence type="ECO:0000259" key="2">
    <source>
        <dbReference type="PROSITE" id="PS50011"/>
    </source>
</evidence>
<dbReference type="SMART" id="SM00220">
    <property type="entry name" value="S_TKc"/>
    <property type="match status" value="1"/>
</dbReference>
<sequence>MSSEEFIGKGADASVWRCKGPTGIFAGKRYHADKHQKMDRESRFLHALSNHPNVVKVVEVLGTVAPNQLNLEFCPSTLEHILGSPLADDVLLSHTLTLVITFRDMHRKVIFHLDIKPENILIREDKSLVVADFSFAESRHQASQWHGNQATAAPEMWEAHYFGKSFDCEMADVFSLGATLIWLLNAAPLWPMACRCDPFLAYDPAFFSYIVQGDRPRQTPRNRLLFRLWPILRRMCDPDPSERPSLDDVLRDIEAAEAAEPLLTPTPAPAATQAAAAGVESAPVVVEAGSLGATRTLPPPPIDTTCVFEPRAPVDESLPEVNPVEQL</sequence>
<keyword evidence="4" id="KW-1185">Reference proteome</keyword>
<comment type="caution">
    <text evidence="3">The sequence shown here is derived from an EMBL/GenBank/DDBJ whole genome shotgun (WGS) entry which is preliminary data.</text>
</comment>
<dbReference type="InterPro" id="IPR008271">
    <property type="entry name" value="Ser/Thr_kinase_AS"/>
</dbReference>
<dbReference type="SUPFAM" id="SSF56112">
    <property type="entry name" value="Protein kinase-like (PK-like)"/>
    <property type="match status" value="1"/>
</dbReference>
<evidence type="ECO:0000256" key="1">
    <source>
        <dbReference type="SAM" id="MobiDB-lite"/>
    </source>
</evidence>
<feature type="domain" description="Protein kinase" evidence="2">
    <location>
        <begin position="1"/>
        <end position="263"/>
    </location>
</feature>
<evidence type="ECO:0000313" key="3">
    <source>
        <dbReference type="EMBL" id="KAJ4457322.1"/>
    </source>
</evidence>
<dbReference type="Proteomes" id="UP001141327">
    <property type="component" value="Unassembled WGS sequence"/>
</dbReference>
<accession>A0ABQ8UHY9</accession>
<gene>
    <name evidence="3" type="ORF">PAPYR_7244</name>
</gene>
<dbReference type="PANTHER" id="PTHR24361">
    <property type="entry name" value="MITOGEN-ACTIVATED KINASE KINASE KINASE"/>
    <property type="match status" value="1"/>
</dbReference>
<dbReference type="InterPro" id="IPR000719">
    <property type="entry name" value="Prot_kinase_dom"/>
</dbReference>
<proteinExistence type="predicted"/>
<dbReference type="PROSITE" id="PS00108">
    <property type="entry name" value="PROTEIN_KINASE_ST"/>
    <property type="match status" value="1"/>
</dbReference>
<dbReference type="InterPro" id="IPR011009">
    <property type="entry name" value="Kinase-like_dom_sf"/>
</dbReference>
<dbReference type="Pfam" id="PF00069">
    <property type="entry name" value="Pkinase"/>
    <property type="match status" value="1"/>
</dbReference>
<dbReference type="InterPro" id="IPR053235">
    <property type="entry name" value="Ser_Thr_kinase"/>
</dbReference>
<feature type="region of interest" description="Disordered" evidence="1">
    <location>
        <begin position="291"/>
        <end position="327"/>
    </location>
</feature>
<dbReference type="EMBL" id="JAPMOS010000049">
    <property type="protein sequence ID" value="KAJ4457322.1"/>
    <property type="molecule type" value="Genomic_DNA"/>
</dbReference>
<name>A0ABQ8UHY9_9EUKA</name>
<evidence type="ECO:0000313" key="4">
    <source>
        <dbReference type="Proteomes" id="UP001141327"/>
    </source>
</evidence>
<organism evidence="3 4">
    <name type="scientific">Paratrimastix pyriformis</name>
    <dbReference type="NCBI Taxonomy" id="342808"/>
    <lineage>
        <taxon>Eukaryota</taxon>
        <taxon>Metamonada</taxon>
        <taxon>Preaxostyla</taxon>
        <taxon>Paratrimastigidae</taxon>
        <taxon>Paratrimastix</taxon>
    </lineage>
</organism>
<dbReference type="PROSITE" id="PS50011">
    <property type="entry name" value="PROTEIN_KINASE_DOM"/>
    <property type="match status" value="1"/>
</dbReference>
<reference evidence="3" key="1">
    <citation type="journal article" date="2022" name="bioRxiv">
        <title>Genomics of Preaxostyla Flagellates Illuminates Evolutionary Transitions and the Path Towards Mitochondrial Loss.</title>
        <authorList>
            <person name="Novak L.V.F."/>
            <person name="Treitli S.C."/>
            <person name="Pyrih J."/>
            <person name="Halakuc P."/>
            <person name="Pipaliya S.V."/>
            <person name="Vacek V."/>
            <person name="Brzon O."/>
            <person name="Soukal P."/>
            <person name="Eme L."/>
            <person name="Dacks J.B."/>
            <person name="Karnkowska A."/>
            <person name="Elias M."/>
            <person name="Hampl V."/>
        </authorList>
    </citation>
    <scope>NUCLEOTIDE SEQUENCE</scope>
    <source>
        <strain evidence="3">RCP-MX</strain>
    </source>
</reference>
<dbReference type="Gene3D" id="1.10.510.10">
    <property type="entry name" value="Transferase(Phosphotransferase) domain 1"/>
    <property type="match status" value="1"/>
</dbReference>